<evidence type="ECO:0000313" key="3">
    <source>
        <dbReference type="Proteomes" id="UP000054845"/>
    </source>
</evidence>
<dbReference type="Proteomes" id="UP000054845">
    <property type="component" value="Unassembled WGS sequence"/>
</dbReference>
<proteinExistence type="predicted"/>
<feature type="compositionally biased region" description="Low complexity" evidence="1">
    <location>
        <begin position="39"/>
        <end position="48"/>
    </location>
</feature>
<feature type="region of interest" description="Disordered" evidence="1">
    <location>
        <begin position="348"/>
        <end position="422"/>
    </location>
</feature>
<feature type="region of interest" description="Disordered" evidence="1">
    <location>
        <begin position="25"/>
        <end position="87"/>
    </location>
</feature>
<feature type="compositionally biased region" description="Basic and acidic residues" evidence="1">
    <location>
        <begin position="468"/>
        <end position="479"/>
    </location>
</feature>
<keyword evidence="3" id="KW-1185">Reference proteome</keyword>
<evidence type="ECO:0000313" key="2">
    <source>
        <dbReference type="EMBL" id="CEH13931.1"/>
    </source>
</evidence>
<organism evidence="2 3">
    <name type="scientific">Ceraceosorus bombacis</name>
    <dbReference type="NCBI Taxonomy" id="401625"/>
    <lineage>
        <taxon>Eukaryota</taxon>
        <taxon>Fungi</taxon>
        <taxon>Dikarya</taxon>
        <taxon>Basidiomycota</taxon>
        <taxon>Ustilaginomycotina</taxon>
        <taxon>Exobasidiomycetes</taxon>
        <taxon>Ceraceosorales</taxon>
        <taxon>Ceraceosoraceae</taxon>
        <taxon>Ceraceosorus</taxon>
    </lineage>
</organism>
<feature type="region of interest" description="Disordered" evidence="1">
    <location>
        <begin position="443"/>
        <end position="479"/>
    </location>
</feature>
<feature type="compositionally biased region" description="Low complexity" evidence="1">
    <location>
        <begin position="446"/>
        <end position="467"/>
    </location>
</feature>
<feature type="region of interest" description="Disordered" evidence="1">
    <location>
        <begin position="170"/>
        <end position="193"/>
    </location>
</feature>
<evidence type="ECO:0000256" key="1">
    <source>
        <dbReference type="SAM" id="MobiDB-lite"/>
    </source>
</evidence>
<dbReference type="EMBL" id="CCYA01000238">
    <property type="protein sequence ID" value="CEH13931.1"/>
    <property type="molecule type" value="Genomic_DNA"/>
</dbReference>
<feature type="compositionally biased region" description="Low complexity" evidence="1">
    <location>
        <begin position="403"/>
        <end position="416"/>
    </location>
</feature>
<reference evidence="2 3" key="1">
    <citation type="submission" date="2014-09" db="EMBL/GenBank/DDBJ databases">
        <authorList>
            <person name="Magalhaes I.L.F."/>
            <person name="Oliveira U."/>
            <person name="Santos F.R."/>
            <person name="Vidigal T.H.D.A."/>
            <person name="Brescovit A.D."/>
            <person name="Santos A.J."/>
        </authorList>
    </citation>
    <scope>NUCLEOTIDE SEQUENCE [LARGE SCALE GENOMIC DNA]</scope>
</reference>
<feature type="compositionally biased region" description="Polar residues" evidence="1">
    <location>
        <begin position="349"/>
        <end position="367"/>
    </location>
</feature>
<feature type="compositionally biased region" description="Low complexity" evidence="1">
    <location>
        <begin position="380"/>
        <end position="389"/>
    </location>
</feature>
<name>A0A0P1BEY6_9BASI</name>
<feature type="compositionally biased region" description="Polar residues" evidence="1">
    <location>
        <begin position="178"/>
        <end position="190"/>
    </location>
</feature>
<protein>
    <submittedName>
        <fullName evidence="2">Uncharacterized protein</fullName>
    </submittedName>
</protein>
<dbReference type="AlphaFoldDB" id="A0A0P1BEY6"/>
<sequence length="479" mass="51425">MSERSQSPAGRSSLSASLELPSYWPHGLHLPAPAPSPSPSSTSIARAAGQRDAIHRQVRGSLPASSPPAPIDPLYQAPVLDSAGRPRPTLSVEALSNVSLPDLRELPEETIRKRPPILPREPLSPHDIRHRDVWRDLPDSKSVERFSERTHHRQSTAEFQQYATEMDVDAVSSHHPRTLSNAAHGSSSETGRYATGGLSATFSRRALPPLTMPSPSPFESDGSRVIAMQEADYDDCTPGEPREKARLAYFVDADVSMNGVDESRNVAQSEGMGVYSSVDSHAKAPRMRSFSMTNEMARISIGSTHLSGQLDIPSVLQSSPDLSITAKTRKRKAPDVDLKFAAPHYGDEASTTASTCNRAPAPHSSTAPIPLHRVIRSHSRSFSSASRGSGQIKIGSAQPNPFTPTSSSDSASAPPSIIMTPRSGMVRSAATWTNWMEAPIASHQFSPLGTSPPASAPAGAASTAQPPRDFRHLKPSEMM</sequence>
<accession>A0A0P1BEY6</accession>